<sequence>MKILVLGASGMLGNAVFRTLSATSGLSVVGTLRSDNARRHFAPELQAGLVSGVDVEREDGLIRVFTEAQPDVVVNCVGLIKQLGNAKDPIAAIPINAMLPHRLSLLCDLVKARLIHVSTDCVFTGDKGLYLESDTPDATDVYGRTKLLGEVDAPHAVTLRTSIIGHELNSHFALVDWFLAQTGSVRGFRRAVFSGLPTVELAEVIRDHVLPNLSLTGLYHVSVDPINKYDLLTLIADVYGKDISITPSDDLVIDRSLNSDRFRAATGFSPKPWRTLIEKMHLFG</sequence>
<dbReference type="EC" id="1.1.1.133" evidence="3 6"/>
<feature type="domain" description="RmlD-like substrate binding" evidence="7">
    <location>
        <begin position="1"/>
        <end position="277"/>
    </location>
</feature>
<evidence type="ECO:0000259" key="7">
    <source>
        <dbReference type="Pfam" id="PF04321"/>
    </source>
</evidence>
<dbReference type="RefSeq" id="WP_150620714.1">
    <property type="nucleotide sequence ID" value="NZ_CABPSM010000006.1"/>
</dbReference>
<organism evidence="8 9">
    <name type="scientific">Pandoraea horticolens</name>
    <dbReference type="NCBI Taxonomy" id="2508298"/>
    <lineage>
        <taxon>Bacteria</taxon>
        <taxon>Pseudomonadati</taxon>
        <taxon>Pseudomonadota</taxon>
        <taxon>Betaproteobacteria</taxon>
        <taxon>Burkholderiales</taxon>
        <taxon>Burkholderiaceae</taxon>
        <taxon>Pandoraea</taxon>
    </lineage>
</organism>
<keyword evidence="6" id="KW-0521">NADP</keyword>
<evidence type="ECO:0000256" key="5">
    <source>
        <dbReference type="ARBA" id="ARBA00048200"/>
    </source>
</evidence>
<comment type="pathway">
    <text evidence="1 6">Carbohydrate biosynthesis; dTDP-L-rhamnose biosynthesis.</text>
</comment>
<evidence type="ECO:0000256" key="2">
    <source>
        <dbReference type="ARBA" id="ARBA00010944"/>
    </source>
</evidence>
<evidence type="ECO:0000256" key="3">
    <source>
        <dbReference type="ARBA" id="ARBA00012929"/>
    </source>
</evidence>
<dbReference type="PANTHER" id="PTHR10491:SF4">
    <property type="entry name" value="METHIONINE ADENOSYLTRANSFERASE 2 SUBUNIT BETA"/>
    <property type="match status" value="1"/>
</dbReference>
<dbReference type="InterPro" id="IPR029903">
    <property type="entry name" value="RmlD-like-bd"/>
</dbReference>
<comment type="cofactor">
    <cofactor evidence="6">
        <name>Mg(2+)</name>
        <dbReference type="ChEBI" id="CHEBI:18420"/>
    </cofactor>
    <text evidence="6">Binds 1 Mg(2+) ion per monomer.</text>
</comment>
<keyword evidence="6" id="KW-0560">Oxidoreductase</keyword>
<dbReference type="SUPFAM" id="SSF51735">
    <property type="entry name" value="NAD(P)-binding Rossmann-fold domains"/>
    <property type="match status" value="1"/>
</dbReference>
<comment type="catalytic activity">
    <reaction evidence="5 6">
        <text>dTDP-beta-L-rhamnose + NADP(+) = dTDP-4-dehydro-beta-L-rhamnose + NADPH + H(+)</text>
        <dbReference type="Rhea" id="RHEA:21796"/>
        <dbReference type="ChEBI" id="CHEBI:15378"/>
        <dbReference type="ChEBI" id="CHEBI:57510"/>
        <dbReference type="ChEBI" id="CHEBI:57783"/>
        <dbReference type="ChEBI" id="CHEBI:58349"/>
        <dbReference type="ChEBI" id="CHEBI:62830"/>
        <dbReference type="EC" id="1.1.1.133"/>
    </reaction>
</comment>
<evidence type="ECO:0000256" key="6">
    <source>
        <dbReference type="RuleBase" id="RU364082"/>
    </source>
</evidence>
<dbReference type="GO" id="GO:0005829">
    <property type="term" value="C:cytosol"/>
    <property type="evidence" value="ECO:0007669"/>
    <property type="project" value="TreeGrafter"/>
</dbReference>
<accession>A0A5E4V2Z2</accession>
<name>A0A5E4V2Z2_9BURK</name>
<dbReference type="GO" id="GO:0019305">
    <property type="term" value="P:dTDP-rhamnose biosynthetic process"/>
    <property type="evidence" value="ECO:0007669"/>
    <property type="project" value="UniProtKB-UniPathway"/>
</dbReference>
<dbReference type="CDD" id="cd05254">
    <property type="entry name" value="dTDP_HR_like_SDR_e"/>
    <property type="match status" value="1"/>
</dbReference>
<comment type="similarity">
    <text evidence="2 6">Belongs to the dTDP-4-dehydrorhamnose reductase family.</text>
</comment>
<evidence type="ECO:0000256" key="4">
    <source>
        <dbReference type="ARBA" id="ARBA00017099"/>
    </source>
</evidence>
<proteinExistence type="inferred from homology"/>
<dbReference type="InterPro" id="IPR036291">
    <property type="entry name" value="NAD(P)-bd_dom_sf"/>
</dbReference>
<evidence type="ECO:0000256" key="1">
    <source>
        <dbReference type="ARBA" id="ARBA00004781"/>
    </source>
</evidence>
<dbReference type="Pfam" id="PF04321">
    <property type="entry name" value="RmlD_sub_bind"/>
    <property type="match status" value="1"/>
</dbReference>
<comment type="function">
    <text evidence="6">Catalyzes the reduction of dTDP-6-deoxy-L-lyxo-4-hexulose to yield dTDP-L-rhamnose.</text>
</comment>
<dbReference type="Proteomes" id="UP000343317">
    <property type="component" value="Unassembled WGS sequence"/>
</dbReference>
<dbReference type="PANTHER" id="PTHR10491">
    <property type="entry name" value="DTDP-4-DEHYDRORHAMNOSE REDUCTASE"/>
    <property type="match status" value="1"/>
</dbReference>
<protein>
    <recommendedName>
        <fullName evidence="4 6">dTDP-4-dehydrorhamnose reductase</fullName>
        <ecNumber evidence="3 6">1.1.1.133</ecNumber>
    </recommendedName>
</protein>
<dbReference type="InterPro" id="IPR005913">
    <property type="entry name" value="dTDP_dehydrorham_reduct"/>
</dbReference>
<dbReference type="Gene3D" id="3.40.50.720">
    <property type="entry name" value="NAD(P)-binding Rossmann-like Domain"/>
    <property type="match status" value="1"/>
</dbReference>
<reference evidence="8 9" key="1">
    <citation type="submission" date="2019-08" db="EMBL/GenBank/DDBJ databases">
        <authorList>
            <person name="Peeters C."/>
        </authorList>
    </citation>
    <scope>NUCLEOTIDE SEQUENCE [LARGE SCALE GENOMIC DNA]</scope>
    <source>
        <strain evidence="8 9">LMG 31112</strain>
    </source>
</reference>
<gene>
    <name evidence="8" type="ORF">PHO31112_02405</name>
</gene>
<dbReference type="EMBL" id="CABPSM010000006">
    <property type="protein sequence ID" value="VVE06607.1"/>
    <property type="molecule type" value="Genomic_DNA"/>
</dbReference>
<evidence type="ECO:0000313" key="9">
    <source>
        <dbReference type="Proteomes" id="UP000343317"/>
    </source>
</evidence>
<dbReference type="UniPathway" id="UPA00124"/>
<dbReference type="AlphaFoldDB" id="A0A5E4V2Z2"/>
<evidence type="ECO:0000313" key="8">
    <source>
        <dbReference type="EMBL" id="VVE06607.1"/>
    </source>
</evidence>
<dbReference type="GO" id="GO:0008831">
    <property type="term" value="F:dTDP-4-dehydrorhamnose reductase activity"/>
    <property type="evidence" value="ECO:0007669"/>
    <property type="project" value="UniProtKB-EC"/>
</dbReference>
<keyword evidence="9" id="KW-1185">Reference proteome</keyword>